<evidence type="ECO:0000256" key="3">
    <source>
        <dbReference type="ARBA" id="ARBA00005482"/>
    </source>
</evidence>
<dbReference type="PANTHER" id="PTHR12485:SF1">
    <property type="entry name" value="NADH DEHYDROGENASE [UBIQUINONE] 1 ALPHA SUBCOMPLEX SUBUNIT 7"/>
    <property type="match status" value="1"/>
</dbReference>
<evidence type="ECO:0000256" key="11">
    <source>
        <dbReference type="ARBA" id="ARBA00023128"/>
    </source>
</evidence>
<keyword evidence="9" id="KW-0249">Electron transport</keyword>
<reference evidence="15" key="1">
    <citation type="submission" date="2022-01" db="EMBL/GenBank/DDBJ databases">
        <authorList>
            <person name="King R."/>
        </authorList>
    </citation>
    <scope>NUCLEOTIDE SEQUENCE</scope>
</reference>
<evidence type="ECO:0000256" key="8">
    <source>
        <dbReference type="ARBA" id="ARBA00022792"/>
    </source>
</evidence>
<comment type="function">
    <text evidence="1">Accessory subunit of the mitochondrial membrane respiratory chain NADH dehydrogenase (Complex I), that is believed not to be involved in catalysis. Complex I functions in the transfer of electrons from NADH to the respiratory chain. The immediate electron acceptor for the enzyme is believed to be ubiquinone.</text>
</comment>
<evidence type="ECO:0000256" key="14">
    <source>
        <dbReference type="ARBA" id="ARBA00033401"/>
    </source>
</evidence>
<keyword evidence="7" id="KW-0679">Respiratory chain</keyword>
<dbReference type="PANTHER" id="PTHR12485">
    <property type="entry name" value="NADH-UBIQUINONE OXIDOREDUCTASE SUBUNIT B"/>
    <property type="match status" value="1"/>
</dbReference>
<keyword evidence="10" id="KW-0007">Acetylation</keyword>
<dbReference type="AlphaFoldDB" id="A0A9N9RZ02"/>
<evidence type="ECO:0000256" key="2">
    <source>
        <dbReference type="ARBA" id="ARBA00004443"/>
    </source>
</evidence>
<evidence type="ECO:0000256" key="6">
    <source>
        <dbReference type="ARBA" id="ARBA00022448"/>
    </source>
</evidence>
<comment type="similarity">
    <text evidence="3">Belongs to the complex I NDUFA7 subunit family.</text>
</comment>
<name>A0A9N9RZ02_9DIPT</name>
<dbReference type="GO" id="GO:0006120">
    <property type="term" value="P:mitochondrial electron transport, NADH to ubiquinone"/>
    <property type="evidence" value="ECO:0007669"/>
    <property type="project" value="TreeGrafter"/>
</dbReference>
<dbReference type="EMBL" id="OU895878">
    <property type="protein sequence ID" value="CAG9806047.1"/>
    <property type="molecule type" value="Genomic_DNA"/>
</dbReference>
<protein>
    <recommendedName>
        <fullName evidence="5">NADH dehydrogenase [ubiquinone] 1 alpha subcomplex subunit 7</fullName>
    </recommendedName>
    <alternativeName>
        <fullName evidence="14">Complex I-B14.5a</fullName>
    </alternativeName>
    <alternativeName>
        <fullName evidence="13">NADH-ubiquinone oxidoreductase subunit B14.5a</fullName>
    </alternativeName>
</protein>
<gene>
    <name evidence="15" type="ORF">CHIRRI_LOCUS8912</name>
</gene>
<comment type="subcellular location">
    <subcellularLocation>
        <location evidence="2">Mitochondrion inner membrane</location>
        <topology evidence="2">Peripheral membrane protein</topology>
        <orientation evidence="2">Matrix side</orientation>
    </subcellularLocation>
</comment>
<dbReference type="OrthoDB" id="10063829at2759"/>
<dbReference type="GO" id="GO:0005743">
    <property type="term" value="C:mitochondrial inner membrane"/>
    <property type="evidence" value="ECO:0007669"/>
    <property type="project" value="UniProtKB-SubCell"/>
</dbReference>
<proteinExistence type="inferred from homology"/>
<dbReference type="Pfam" id="PF07347">
    <property type="entry name" value="CI-B14_5a"/>
    <property type="match status" value="1"/>
</dbReference>
<reference evidence="15" key="2">
    <citation type="submission" date="2022-10" db="EMBL/GenBank/DDBJ databases">
        <authorList>
            <consortium name="ENA_rothamsted_submissions"/>
            <consortium name="culmorum"/>
            <person name="King R."/>
        </authorList>
    </citation>
    <scope>NUCLEOTIDE SEQUENCE</scope>
</reference>
<dbReference type="Proteomes" id="UP001153620">
    <property type="component" value="Chromosome 2"/>
</dbReference>
<evidence type="ECO:0000256" key="10">
    <source>
        <dbReference type="ARBA" id="ARBA00022990"/>
    </source>
</evidence>
<evidence type="ECO:0000256" key="12">
    <source>
        <dbReference type="ARBA" id="ARBA00023136"/>
    </source>
</evidence>
<comment type="subunit">
    <text evidence="4">Complex I is composed of 45 different subunits.</text>
</comment>
<dbReference type="InterPro" id="IPR009947">
    <property type="entry name" value="NDUA7"/>
</dbReference>
<keyword evidence="8" id="KW-0999">Mitochondrion inner membrane</keyword>
<sequence length="100" mass="11276">MPPKINHRDVSPFLQALRAFLLGRQPTNALRFEDTIAARTQPPPVIPDGVSHKYSANYYLSRDARREVCPPVNLTQQAIGDGVKKTKLPQPGVTFEWDKH</sequence>
<evidence type="ECO:0000313" key="16">
    <source>
        <dbReference type="Proteomes" id="UP001153620"/>
    </source>
</evidence>
<evidence type="ECO:0000313" key="15">
    <source>
        <dbReference type="EMBL" id="CAG9806047.1"/>
    </source>
</evidence>
<evidence type="ECO:0000256" key="4">
    <source>
        <dbReference type="ARBA" id="ARBA00011533"/>
    </source>
</evidence>
<evidence type="ECO:0000256" key="7">
    <source>
        <dbReference type="ARBA" id="ARBA00022660"/>
    </source>
</evidence>
<organism evidence="15 16">
    <name type="scientific">Chironomus riparius</name>
    <dbReference type="NCBI Taxonomy" id="315576"/>
    <lineage>
        <taxon>Eukaryota</taxon>
        <taxon>Metazoa</taxon>
        <taxon>Ecdysozoa</taxon>
        <taxon>Arthropoda</taxon>
        <taxon>Hexapoda</taxon>
        <taxon>Insecta</taxon>
        <taxon>Pterygota</taxon>
        <taxon>Neoptera</taxon>
        <taxon>Endopterygota</taxon>
        <taxon>Diptera</taxon>
        <taxon>Nematocera</taxon>
        <taxon>Chironomoidea</taxon>
        <taxon>Chironomidae</taxon>
        <taxon>Chironominae</taxon>
        <taxon>Chironomus</taxon>
    </lineage>
</organism>
<keyword evidence="16" id="KW-1185">Reference proteome</keyword>
<keyword evidence="12" id="KW-0472">Membrane</keyword>
<evidence type="ECO:0000256" key="9">
    <source>
        <dbReference type="ARBA" id="ARBA00022982"/>
    </source>
</evidence>
<accession>A0A9N9RZ02</accession>
<keyword evidence="6" id="KW-0813">Transport</keyword>
<evidence type="ECO:0000256" key="5">
    <source>
        <dbReference type="ARBA" id="ARBA00016383"/>
    </source>
</evidence>
<evidence type="ECO:0000256" key="1">
    <source>
        <dbReference type="ARBA" id="ARBA00003195"/>
    </source>
</evidence>
<keyword evidence="11" id="KW-0496">Mitochondrion</keyword>
<evidence type="ECO:0000256" key="13">
    <source>
        <dbReference type="ARBA" id="ARBA00030360"/>
    </source>
</evidence>